<dbReference type="InterPro" id="IPR046348">
    <property type="entry name" value="SIS_dom_sf"/>
</dbReference>
<dbReference type="RefSeq" id="WP_136961148.1">
    <property type="nucleotide sequence ID" value="NZ_CP039690.1"/>
</dbReference>
<dbReference type="GO" id="GO:0004347">
    <property type="term" value="F:glucose-6-phosphate isomerase activity"/>
    <property type="evidence" value="ECO:0007669"/>
    <property type="project" value="UniProtKB-UniRule"/>
</dbReference>
<comment type="similarity">
    <text evidence="2 7 8">Belongs to the GPI family.</text>
</comment>
<evidence type="ECO:0000313" key="9">
    <source>
        <dbReference type="EMBL" id="QCI65702.1"/>
    </source>
</evidence>
<accession>A0A4D7BCD9</accession>
<dbReference type="InterPro" id="IPR035476">
    <property type="entry name" value="SIS_PGI_1"/>
</dbReference>
<gene>
    <name evidence="7" type="primary">pgi</name>
    <name evidence="9" type="ORF">E8M01_16685</name>
</gene>
<dbReference type="GO" id="GO:0006096">
    <property type="term" value="P:glycolytic process"/>
    <property type="evidence" value="ECO:0007669"/>
    <property type="project" value="UniProtKB-UniRule"/>
</dbReference>
<dbReference type="AlphaFoldDB" id="A0A4D7BCD9"/>
<evidence type="ECO:0000256" key="5">
    <source>
        <dbReference type="ARBA" id="ARBA00023235"/>
    </source>
</evidence>
<comment type="pathway">
    <text evidence="1 7 8">Carbohydrate degradation; glycolysis; D-glyceraldehyde 3-phosphate and glycerone phosphate from D-glucose: step 2/4.</text>
</comment>
<dbReference type="UniPathway" id="UPA00138"/>
<dbReference type="UniPathway" id="UPA00109">
    <property type="reaction ID" value="UER00181"/>
</dbReference>
<dbReference type="PRINTS" id="PR00662">
    <property type="entry name" value="G6PISOMERASE"/>
</dbReference>
<evidence type="ECO:0000313" key="10">
    <source>
        <dbReference type="Proteomes" id="UP000298781"/>
    </source>
</evidence>
<dbReference type="NCBIfam" id="NF001211">
    <property type="entry name" value="PRK00179.1"/>
    <property type="match status" value="1"/>
</dbReference>
<dbReference type="PROSITE" id="PS51463">
    <property type="entry name" value="P_GLUCOSE_ISOMERASE_3"/>
    <property type="match status" value="1"/>
</dbReference>
<evidence type="ECO:0000256" key="4">
    <source>
        <dbReference type="ARBA" id="ARBA00023152"/>
    </source>
</evidence>
<feature type="active site" evidence="7">
    <location>
        <position position="382"/>
    </location>
</feature>
<name>A0A4D7BCD9_9HYPH</name>
<dbReference type="Gene3D" id="1.10.1390.10">
    <property type="match status" value="1"/>
</dbReference>
<dbReference type="GO" id="GO:0097367">
    <property type="term" value="F:carbohydrate derivative binding"/>
    <property type="evidence" value="ECO:0007669"/>
    <property type="project" value="InterPro"/>
</dbReference>
<dbReference type="EC" id="5.3.1.9" evidence="7"/>
<dbReference type="CDD" id="cd05015">
    <property type="entry name" value="SIS_PGI_1"/>
    <property type="match status" value="1"/>
</dbReference>
<evidence type="ECO:0000256" key="1">
    <source>
        <dbReference type="ARBA" id="ARBA00004926"/>
    </source>
</evidence>
<keyword evidence="4 7" id="KW-0324">Glycolysis</keyword>
<dbReference type="HAMAP" id="MF_00473">
    <property type="entry name" value="G6P_isomerase"/>
    <property type="match status" value="1"/>
</dbReference>
<keyword evidence="5 7" id="KW-0413">Isomerase</keyword>
<dbReference type="InterPro" id="IPR035482">
    <property type="entry name" value="SIS_PGI_2"/>
</dbReference>
<keyword evidence="3 7" id="KW-0312">Gluconeogenesis</keyword>
<sequence>MTDAVAAAFAALESHKRSIEATSLQALFNAEPKRFERLSMKLGPILMDYSKTRVTAKTIRLLTDLARAGDLEAKRDAMFAGERINRSENRAVLHVALRNLSGTPMLVDGRDVMPAVAAERERCAAFADALRSGALRGATGKRFSTIVNIGIGGSDLGPAMAALALTPYAKRGLGVRFVSNVDGAHMADTLKGLDPARTLFIISSKTFTTVETMTNATTARAWVAQALGEPAVGHHFAAVSTNLAAVTAFGIPEQSMFRFWDWVGGRYSVWSAIGLALMIAIGPRNFQAFLAGAERVDQHFRTAPLTRNMPVIMGLIGLWHRNVWGHASHAVLPYDQRLARFPAHLQQLDMESLGKSVTLAGDPVPRATGPVIWGEPGTNGQHAFFQLLHQGTDVVPCDFLIAASPHERGRKHHDLLIANCLAQSQALMRGRTLEEATALARDKGMSAKEAAALAPHRVFAGNRPSTTFLYRKLDPATLGMLVALYEHKVFVMAAVLGINAFDQWGVELGKELATELEPVVAGRVHAIDGLDGSTAGLVAALRKLRL</sequence>
<organism evidence="9 10">
    <name type="scientific">Phreatobacter stygius</name>
    <dbReference type="NCBI Taxonomy" id="1940610"/>
    <lineage>
        <taxon>Bacteria</taxon>
        <taxon>Pseudomonadati</taxon>
        <taxon>Pseudomonadota</taxon>
        <taxon>Alphaproteobacteria</taxon>
        <taxon>Hyphomicrobiales</taxon>
        <taxon>Phreatobacteraceae</taxon>
        <taxon>Phreatobacter</taxon>
    </lineage>
</organism>
<dbReference type="Proteomes" id="UP000298781">
    <property type="component" value="Chromosome"/>
</dbReference>
<keyword evidence="7" id="KW-0963">Cytoplasm</keyword>
<protein>
    <recommendedName>
        <fullName evidence="7">Glucose-6-phosphate isomerase</fullName>
        <shortName evidence="7">GPI</shortName>
        <ecNumber evidence="7">5.3.1.9</ecNumber>
    </recommendedName>
    <alternativeName>
        <fullName evidence="7">Phosphoglucose isomerase</fullName>
        <shortName evidence="7">PGI</shortName>
    </alternativeName>
    <alternativeName>
        <fullName evidence="7">Phosphohexose isomerase</fullName>
        <shortName evidence="7">PHI</shortName>
    </alternativeName>
</protein>
<comment type="subcellular location">
    <subcellularLocation>
        <location evidence="7">Cytoplasm</location>
    </subcellularLocation>
</comment>
<dbReference type="GO" id="GO:0048029">
    <property type="term" value="F:monosaccharide binding"/>
    <property type="evidence" value="ECO:0007669"/>
    <property type="project" value="TreeGrafter"/>
</dbReference>
<dbReference type="CDD" id="cd05016">
    <property type="entry name" value="SIS_PGI_2"/>
    <property type="match status" value="1"/>
</dbReference>
<proteinExistence type="inferred from homology"/>
<dbReference type="PANTHER" id="PTHR11469:SF1">
    <property type="entry name" value="GLUCOSE-6-PHOSPHATE ISOMERASE"/>
    <property type="match status" value="1"/>
</dbReference>
<dbReference type="PROSITE" id="PS00174">
    <property type="entry name" value="P_GLUCOSE_ISOMERASE_2"/>
    <property type="match status" value="1"/>
</dbReference>
<feature type="active site" evidence="7">
    <location>
        <position position="510"/>
    </location>
</feature>
<dbReference type="GO" id="GO:0005829">
    <property type="term" value="C:cytosol"/>
    <property type="evidence" value="ECO:0007669"/>
    <property type="project" value="TreeGrafter"/>
</dbReference>
<comment type="function">
    <text evidence="7">Catalyzes the reversible isomerization of glucose-6-phosphate to fructose-6-phosphate.</text>
</comment>
<dbReference type="GO" id="GO:0051156">
    <property type="term" value="P:glucose 6-phosphate metabolic process"/>
    <property type="evidence" value="ECO:0007669"/>
    <property type="project" value="TreeGrafter"/>
</dbReference>
<dbReference type="PANTHER" id="PTHR11469">
    <property type="entry name" value="GLUCOSE-6-PHOSPHATE ISOMERASE"/>
    <property type="match status" value="1"/>
</dbReference>
<reference evidence="9 10" key="1">
    <citation type="submission" date="2019-04" db="EMBL/GenBank/DDBJ databases">
        <title>Phreatobacter aquaticus sp. nov.</title>
        <authorList>
            <person name="Choi A."/>
        </authorList>
    </citation>
    <scope>NUCLEOTIDE SEQUENCE [LARGE SCALE GENOMIC DNA]</scope>
    <source>
        <strain evidence="9 10">KCTC 52518</strain>
    </source>
</reference>
<dbReference type="EMBL" id="CP039690">
    <property type="protein sequence ID" value="QCI65702.1"/>
    <property type="molecule type" value="Genomic_DNA"/>
</dbReference>
<comment type="pathway">
    <text evidence="7">Carbohydrate biosynthesis; gluconeogenesis.</text>
</comment>
<dbReference type="SUPFAM" id="SSF53697">
    <property type="entry name" value="SIS domain"/>
    <property type="match status" value="1"/>
</dbReference>
<evidence type="ECO:0000256" key="3">
    <source>
        <dbReference type="ARBA" id="ARBA00022432"/>
    </source>
</evidence>
<keyword evidence="10" id="KW-1185">Reference proteome</keyword>
<feature type="active site" description="Proton donor" evidence="7">
    <location>
        <position position="351"/>
    </location>
</feature>
<evidence type="ECO:0000256" key="8">
    <source>
        <dbReference type="RuleBase" id="RU000612"/>
    </source>
</evidence>
<dbReference type="OrthoDB" id="140919at2"/>
<dbReference type="Pfam" id="PF00342">
    <property type="entry name" value="PGI"/>
    <property type="match status" value="1"/>
</dbReference>
<evidence type="ECO:0000256" key="6">
    <source>
        <dbReference type="ARBA" id="ARBA00029321"/>
    </source>
</evidence>
<dbReference type="Gene3D" id="3.40.50.10490">
    <property type="entry name" value="Glucose-6-phosphate isomerase like protein, domain 1"/>
    <property type="match status" value="2"/>
</dbReference>
<evidence type="ECO:0000256" key="2">
    <source>
        <dbReference type="ARBA" id="ARBA00006604"/>
    </source>
</evidence>
<evidence type="ECO:0000256" key="7">
    <source>
        <dbReference type="HAMAP-Rule" id="MF_00473"/>
    </source>
</evidence>
<dbReference type="PROSITE" id="PS00765">
    <property type="entry name" value="P_GLUCOSE_ISOMERASE_1"/>
    <property type="match status" value="1"/>
</dbReference>
<dbReference type="InterPro" id="IPR023096">
    <property type="entry name" value="G6P_Isomerase_C"/>
</dbReference>
<dbReference type="InterPro" id="IPR001672">
    <property type="entry name" value="G6P_Isomerase"/>
</dbReference>
<comment type="catalytic activity">
    <reaction evidence="6 7 8">
        <text>alpha-D-glucose 6-phosphate = beta-D-fructose 6-phosphate</text>
        <dbReference type="Rhea" id="RHEA:11816"/>
        <dbReference type="ChEBI" id="CHEBI:57634"/>
        <dbReference type="ChEBI" id="CHEBI:58225"/>
        <dbReference type="EC" id="5.3.1.9"/>
    </reaction>
</comment>
<dbReference type="GO" id="GO:0006094">
    <property type="term" value="P:gluconeogenesis"/>
    <property type="evidence" value="ECO:0007669"/>
    <property type="project" value="UniProtKB-UniRule"/>
</dbReference>
<dbReference type="InterPro" id="IPR018189">
    <property type="entry name" value="Phosphoglucose_isomerase_CS"/>
</dbReference>
<dbReference type="KEGG" id="pstg:E8M01_16685"/>